<organism evidence="1 2">
    <name type="scientific">Panagrolaimus sp. ES5</name>
    <dbReference type="NCBI Taxonomy" id="591445"/>
    <lineage>
        <taxon>Eukaryota</taxon>
        <taxon>Metazoa</taxon>
        <taxon>Ecdysozoa</taxon>
        <taxon>Nematoda</taxon>
        <taxon>Chromadorea</taxon>
        <taxon>Rhabditida</taxon>
        <taxon>Tylenchina</taxon>
        <taxon>Panagrolaimomorpha</taxon>
        <taxon>Panagrolaimoidea</taxon>
        <taxon>Panagrolaimidae</taxon>
        <taxon>Panagrolaimus</taxon>
    </lineage>
</organism>
<proteinExistence type="predicted"/>
<dbReference type="Proteomes" id="UP000887579">
    <property type="component" value="Unplaced"/>
</dbReference>
<protein>
    <submittedName>
        <fullName evidence="2">F-box domain-containing protein</fullName>
    </submittedName>
</protein>
<sequence>MDSIDSPMIPSNERKDALCKLRLPESILYYIRNNANPKLQLKLMQTSKYFRFKEFPYFVVKDLVYDDDTWKFCQNNGTYQEIDLESLAKPLWITGRIYSDATESPKLISYLLTKTVVCDIINLDLCDQILTMDEYKMLNSSNKIERLSIYDSHIEYDDGNIVSFDKIIKLFPKLKSIRLYFNDKMASTLTRDMTKKLINLLNPEILKTFEMHKIPESFDFKLFAYFMKANPSIDFWLDFGDEISDEYAKMLQDYIDELIETSSYKNHKIFINFSGQKFESFCLLLDQYYC</sequence>
<evidence type="ECO:0000313" key="2">
    <source>
        <dbReference type="WBParaSite" id="ES5_v2.g8075.t1"/>
    </source>
</evidence>
<evidence type="ECO:0000313" key="1">
    <source>
        <dbReference type="Proteomes" id="UP000887579"/>
    </source>
</evidence>
<reference evidence="2" key="1">
    <citation type="submission" date="2022-11" db="UniProtKB">
        <authorList>
            <consortium name="WormBaseParasite"/>
        </authorList>
    </citation>
    <scope>IDENTIFICATION</scope>
</reference>
<accession>A0AC34GTE7</accession>
<dbReference type="WBParaSite" id="ES5_v2.g8075.t1">
    <property type="protein sequence ID" value="ES5_v2.g8075.t1"/>
    <property type="gene ID" value="ES5_v2.g8075"/>
</dbReference>
<name>A0AC34GTE7_9BILA</name>